<comment type="caution">
    <text evidence="1">The sequence shown here is derived from an EMBL/GenBank/DDBJ whole genome shotgun (WGS) entry which is preliminary data.</text>
</comment>
<dbReference type="Gene3D" id="3.40.50.2300">
    <property type="match status" value="1"/>
</dbReference>
<dbReference type="InterPro" id="IPR011006">
    <property type="entry name" value="CheY-like_superfamily"/>
</dbReference>
<protein>
    <submittedName>
        <fullName evidence="1">Uncharacterized protein</fullName>
    </submittedName>
</protein>
<keyword evidence="2" id="KW-1185">Reference proteome</keyword>
<dbReference type="Proteomes" id="UP000616724">
    <property type="component" value="Unassembled WGS sequence"/>
</dbReference>
<name>A0A8J3RLP4_9ACTN</name>
<evidence type="ECO:0000313" key="1">
    <source>
        <dbReference type="EMBL" id="GIH76431.1"/>
    </source>
</evidence>
<gene>
    <name evidence="1" type="ORF">Plo01_28600</name>
</gene>
<dbReference type="AlphaFoldDB" id="A0A8J3RLP4"/>
<reference evidence="1 2" key="1">
    <citation type="submission" date="2021-01" db="EMBL/GenBank/DDBJ databases">
        <title>Whole genome shotgun sequence of Planobispora longispora NBRC 13918.</title>
        <authorList>
            <person name="Komaki H."/>
            <person name="Tamura T."/>
        </authorList>
    </citation>
    <scope>NUCLEOTIDE SEQUENCE [LARGE SCALE GENOMIC DNA]</scope>
    <source>
        <strain evidence="1 2">NBRC 13918</strain>
    </source>
</reference>
<accession>A0A8J3RLP4</accession>
<proteinExistence type="predicted"/>
<dbReference type="EMBL" id="BOOH01000021">
    <property type="protein sequence ID" value="GIH76431.1"/>
    <property type="molecule type" value="Genomic_DNA"/>
</dbReference>
<organism evidence="1 2">
    <name type="scientific">Planobispora longispora</name>
    <dbReference type="NCBI Taxonomy" id="28887"/>
    <lineage>
        <taxon>Bacteria</taxon>
        <taxon>Bacillati</taxon>
        <taxon>Actinomycetota</taxon>
        <taxon>Actinomycetes</taxon>
        <taxon>Streptosporangiales</taxon>
        <taxon>Streptosporangiaceae</taxon>
        <taxon>Planobispora</taxon>
    </lineage>
</organism>
<evidence type="ECO:0000313" key="2">
    <source>
        <dbReference type="Proteomes" id="UP000616724"/>
    </source>
</evidence>
<sequence length="168" mass="18168">MRADADADMEQAVTRTAAQRVLIMAASMAGGRLHGGERRCYRHSWRNAGMRVPVVEDERDLAGPVAVGPRRHAMAVGVAYDGAAAVARPAVHDYDVLVLDRDLPEMHGDPVCREPVMRGSRTRTLLTAAASVPKRVAGLFPVVELAVELLKGKNWSEAPVRNGIGRLL</sequence>
<dbReference type="SUPFAM" id="SSF52172">
    <property type="entry name" value="CheY-like"/>
    <property type="match status" value="1"/>
</dbReference>